<evidence type="ECO:0000313" key="3">
    <source>
        <dbReference type="Proteomes" id="UP000464314"/>
    </source>
</evidence>
<dbReference type="PANTHER" id="PTHR43155">
    <property type="entry name" value="CYCLIC DI-GMP PHOSPHODIESTERASE PA4108-RELATED"/>
    <property type="match status" value="1"/>
</dbReference>
<dbReference type="SUPFAM" id="SSF109604">
    <property type="entry name" value="HD-domain/PDEase-like"/>
    <property type="match status" value="1"/>
</dbReference>
<dbReference type="CDD" id="cd00077">
    <property type="entry name" value="HDc"/>
    <property type="match status" value="1"/>
</dbReference>
<dbReference type="PANTHER" id="PTHR43155:SF2">
    <property type="entry name" value="CYCLIC DI-GMP PHOSPHODIESTERASE PA4108"/>
    <property type="match status" value="1"/>
</dbReference>
<dbReference type="Pfam" id="PF13487">
    <property type="entry name" value="HD_5"/>
    <property type="match status" value="1"/>
</dbReference>
<dbReference type="AlphaFoldDB" id="A0A6P1TMZ9"/>
<reference evidence="2 3" key="1">
    <citation type="submission" date="2020-01" db="EMBL/GenBank/DDBJ databases">
        <title>Genome analysis of Anaerocolumna sp. CBA3638.</title>
        <authorList>
            <person name="Kim J."/>
            <person name="Roh S.W."/>
        </authorList>
    </citation>
    <scope>NUCLEOTIDE SEQUENCE [LARGE SCALE GENOMIC DNA]</scope>
    <source>
        <strain evidence="2 3">CBA3638</strain>
    </source>
</reference>
<name>A0A6P1TMZ9_9FIRM</name>
<sequence length="279" mass="32027">MFSLEETYNQAIIISRNIVEDIRFGRNLYLNPVEMCSIQICKYLDDDANILTFLNSVQDKNPYMYSHSANVAFISFVIGKWLNLDHLKLENLVRTGILHDIGKAKIKDSLLNKADILTLEEVEKLKSHPVIGYKILESVNTFDPEVLQGILFHHERMDGSGYPLGLKAEKINLFSRIIAIADTFDAITATRTYRKKNSPLKAIEEIQVNSFNHLDPHICQIFINNIIDCYNGRSIRLSNEQVGNIVYINPIDITKPIVQCENEYYDLSIEEDIEVVEFL</sequence>
<dbReference type="InterPro" id="IPR006675">
    <property type="entry name" value="HDIG_dom"/>
</dbReference>
<accession>A0A6P1TMZ9</accession>
<dbReference type="Gene3D" id="1.10.3210.10">
    <property type="entry name" value="Hypothetical protein af1432"/>
    <property type="match status" value="1"/>
</dbReference>
<organism evidence="2 3">
    <name type="scientific">Anaerocolumna sedimenticola</name>
    <dbReference type="NCBI Taxonomy" id="2696063"/>
    <lineage>
        <taxon>Bacteria</taxon>
        <taxon>Bacillati</taxon>
        <taxon>Bacillota</taxon>
        <taxon>Clostridia</taxon>
        <taxon>Lachnospirales</taxon>
        <taxon>Lachnospiraceae</taxon>
        <taxon>Anaerocolumna</taxon>
    </lineage>
</organism>
<dbReference type="KEGG" id="anr:Ana3638_18880"/>
<dbReference type="RefSeq" id="WP_161839413.1">
    <property type="nucleotide sequence ID" value="NZ_CP048000.1"/>
</dbReference>
<keyword evidence="3" id="KW-1185">Reference proteome</keyword>
<dbReference type="InterPro" id="IPR037522">
    <property type="entry name" value="HD_GYP_dom"/>
</dbReference>
<dbReference type="Proteomes" id="UP000464314">
    <property type="component" value="Chromosome"/>
</dbReference>
<feature type="domain" description="HD-GYP" evidence="1">
    <location>
        <begin position="42"/>
        <end position="238"/>
    </location>
</feature>
<proteinExistence type="predicted"/>
<dbReference type="SMART" id="SM00471">
    <property type="entry name" value="HDc"/>
    <property type="match status" value="1"/>
</dbReference>
<gene>
    <name evidence="2" type="ORF">Ana3638_18880</name>
</gene>
<dbReference type="PROSITE" id="PS51832">
    <property type="entry name" value="HD_GYP"/>
    <property type="match status" value="1"/>
</dbReference>
<dbReference type="EMBL" id="CP048000">
    <property type="protein sequence ID" value="QHQ62590.1"/>
    <property type="molecule type" value="Genomic_DNA"/>
</dbReference>
<dbReference type="NCBIfam" id="TIGR00277">
    <property type="entry name" value="HDIG"/>
    <property type="match status" value="1"/>
</dbReference>
<protein>
    <submittedName>
        <fullName evidence="2">HD domain-containing protein</fullName>
    </submittedName>
</protein>
<evidence type="ECO:0000259" key="1">
    <source>
        <dbReference type="PROSITE" id="PS51832"/>
    </source>
</evidence>
<evidence type="ECO:0000313" key="2">
    <source>
        <dbReference type="EMBL" id="QHQ62590.1"/>
    </source>
</evidence>
<dbReference type="InterPro" id="IPR003607">
    <property type="entry name" value="HD/PDEase_dom"/>
</dbReference>